<reference evidence="2" key="1">
    <citation type="submission" date="2020-05" db="EMBL/GenBank/DDBJ databases">
        <title>Mycena genomes resolve the evolution of fungal bioluminescence.</title>
        <authorList>
            <person name="Tsai I.J."/>
        </authorList>
    </citation>
    <scope>NUCLEOTIDE SEQUENCE</scope>
    <source>
        <strain evidence="2">CCC161011</strain>
    </source>
</reference>
<gene>
    <name evidence="2" type="ORF">MVEN_00953700</name>
</gene>
<evidence type="ECO:0000313" key="2">
    <source>
        <dbReference type="EMBL" id="KAF7356223.1"/>
    </source>
</evidence>
<dbReference type="EMBL" id="JACAZI010000007">
    <property type="protein sequence ID" value="KAF7356223.1"/>
    <property type="molecule type" value="Genomic_DNA"/>
</dbReference>
<comment type="caution">
    <text evidence="2">The sequence shown here is derived from an EMBL/GenBank/DDBJ whole genome shotgun (WGS) entry which is preliminary data.</text>
</comment>
<sequence length="524" mass="59838">MSRPQGPTSQTCPRCLAPGRFDTIDAKPSCIPIDILKTNRPPTDIEILCIRSTIDETRARKAELEARIVTLQSILNKLLADHKNIREEIWIHEGTLSPLRRMPTELLSLIFVFAFRPARDARQNSTPWTASQVCHRWRAIILSQPSFWASIDLDFRRMRGSHTKTTFGLETQLKRSGNIPLDIDFGCRWERESSEQELDLLKVLVQHCARWEKIRIQGPLSLSSDLASIRGNLPLLRKLQVLLEPPPRHEAHSLDVFELAPSLREASVNMVDYWQAVVDVRLPFSGLLQYAGRNTWDGHLSVLHSASNLVECALDIEEDDRFTISTTMVALPHLLRLSLSNSKLLDCLDVPQLEELYCSSHSNHLSSLFRRQPPQQLRKLVLFFPASVIDIAGTLRSVPTITEMGVSVRAEAFDELFAQLLLRNKPTDIGLPLRSMVICCGATRIAQSFLRYDEDMLVNMMTSRWRSGRLRSITIPDTDFWLEGNERLKVLESEGFAITFTSKIRCQSHIEMVPHQLRFKNHQL</sequence>
<evidence type="ECO:0000313" key="3">
    <source>
        <dbReference type="Proteomes" id="UP000620124"/>
    </source>
</evidence>
<name>A0A8H6Y8E0_9AGAR</name>
<evidence type="ECO:0000256" key="1">
    <source>
        <dbReference type="SAM" id="Coils"/>
    </source>
</evidence>
<dbReference type="InterPro" id="IPR036047">
    <property type="entry name" value="F-box-like_dom_sf"/>
</dbReference>
<feature type="coiled-coil region" evidence="1">
    <location>
        <begin position="54"/>
        <end position="81"/>
    </location>
</feature>
<dbReference type="Gene3D" id="1.20.1280.50">
    <property type="match status" value="1"/>
</dbReference>
<evidence type="ECO:0008006" key="4">
    <source>
        <dbReference type="Google" id="ProtNLM"/>
    </source>
</evidence>
<keyword evidence="1" id="KW-0175">Coiled coil</keyword>
<protein>
    <recommendedName>
        <fullName evidence="4">F-box domain-containing protein</fullName>
    </recommendedName>
</protein>
<dbReference type="OrthoDB" id="3365698at2759"/>
<accession>A0A8H6Y8E0</accession>
<dbReference type="SUPFAM" id="SSF81383">
    <property type="entry name" value="F-box domain"/>
    <property type="match status" value="1"/>
</dbReference>
<keyword evidence="3" id="KW-1185">Reference proteome</keyword>
<dbReference type="AlphaFoldDB" id="A0A8H6Y8E0"/>
<proteinExistence type="predicted"/>
<organism evidence="2 3">
    <name type="scientific">Mycena venus</name>
    <dbReference type="NCBI Taxonomy" id="2733690"/>
    <lineage>
        <taxon>Eukaryota</taxon>
        <taxon>Fungi</taxon>
        <taxon>Dikarya</taxon>
        <taxon>Basidiomycota</taxon>
        <taxon>Agaricomycotina</taxon>
        <taxon>Agaricomycetes</taxon>
        <taxon>Agaricomycetidae</taxon>
        <taxon>Agaricales</taxon>
        <taxon>Marasmiineae</taxon>
        <taxon>Mycenaceae</taxon>
        <taxon>Mycena</taxon>
    </lineage>
</organism>
<dbReference type="Proteomes" id="UP000620124">
    <property type="component" value="Unassembled WGS sequence"/>
</dbReference>